<gene>
    <name evidence="1" type="ORF">LVIROSA_LOCUS26926</name>
</gene>
<sequence length="95" mass="10860">MVQEADLRIGPEEYLETDYKYERSDGETEEAVDVEEVPSESYPIEMILDQHPTQEDPTDRTRSLEEEVATLKRQLFAAEARAVRAGTMESHGTEL</sequence>
<accession>A0AAU9NSC2</accession>
<keyword evidence="2" id="KW-1185">Reference proteome</keyword>
<name>A0AAU9NSC2_9ASTR</name>
<comment type="caution">
    <text evidence="1">The sequence shown here is derived from an EMBL/GenBank/DDBJ whole genome shotgun (WGS) entry which is preliminary data.</text>
</comment>
<evidence type="ECO:0000313" key="2">
    <source>
        <dbReference type="Proteomes" id="UP001157418"/>
    </source>
</evidence>
<organism evidence="1 2">
    <name type="scientific">Lactuca virosa</name>
    <dbReference type="NCBI Taxonomy" id="75947"/>
    <lineage>
        <taxon>Eukaryota</taxon>
        <taxon>Viridiplantae</taxon>
        <taxon>Streptophyta</taxon>
        <taxon>Embryophyta</taxon>
        <taxon>Tracheophyta</taxon>
        <taxon>Spermatophyta</taxon>
        <taxon>Magnoliopsida</taxon>
        <taxon>eudicotyledons</taxon>
        <taxon>Gunneridae</taxon>
        <taxon>Pentapetalae</taxon>
        <taxon>asterids</taxon>
        <taxon>campanulids</taxon>
        <taxon>Asterales</taxon>
        <taxon>Asteraceae</taxon>
        <taxon>Cichorioideae</taxon>
        <taxon>Cichorieae</taxon>
        <taxon>Lactucinae</taxon>
        <taxon>Lactuca</taxon>
    </lineage>
</organism>
<proteinExistence type="predicted"/>
<protein>
    <submittedName>
        <fullName evidence="1">Uncharacterized protein</fullName>
    </submittedName>
</protein>
<evidence type="ECO:0000313" key="1">
    <source>
        <dbReference type="EMBL" id="CAH1440815.1"/>
    </source>
</evidence>
<dbReference type="Proteomes" id="UP001157418">
    <property type="component" value="Unassembled WGS sequence"/>
</dbReference>
<reference evidence="1 2" key="1">
    <citation type="submission" date="2022-01" db="EMBL/GenBank/DDBJ databases">
        <authorList>
            <person name="Xiong W."/>
            <person name="Schranz E."/>
        </authorList>
    </citation>
    <scope>NUCLEOTIDE SEQUENCE [LARGE SCALE GENOMIC DNA]</scope>
</reference>
<dbReference type="EMBL" id="CAKMRJ010005412">
    <property type="protein sequence ID" value="CAH1440815.1"/>
    <property type="molecule type" value="Genomic_DNA"/>
</dbReference>
<dbReference type="AlphaFoldDB" id="A0AAU9NSC2"/>